<feature type="transmembrane region" description="Helical" evidence="1">
    <location>
        <begin position="128"/>
        <end position="146"/>
    </location>
</feature>
<reference evidence="2 3" key="1">
    <citation type="submission" date="2017-12" db="EMBL/GenBank/DDBJ databases">
        <authorList>
            <person name="Hurst M.R.H."/>
        </authorList>
    </citation>
    <scope>NUCLEOTIDE SEQUENCE [LARGE SCALE GENOMIC DNA]</scope>
    <source>
        <strain evidence="2 3">SY-3-19</strain>
    </source>
</reference>
<dbReference type="OrthoDB" id="433986at2"/>
<name>A0A2S7K4M0_9PROT</name>
<sequence length="668" mass="72677">MAESEDQLPRTKRRGVRASRIKLEQALGASDLERKTQAALAERIADLEELDAAPKDLVSKVFRELPVDPQTLERVARGLGVEAQTLYLEEPDASADRSEAPAAANEGWAAAGSETAARLSRIERLQTLAIFSLVFAFLLLGASLAVRPSGPLCGLREAVARPAVEEGTLGIVVARFAGDPENRAQQYLAASLANDRNLAPYTSVIATCARPRWTGPGDLRRKLAEIREKGRKKLGRAGGHVMLWGELDGDDIIVRFITTRRDVSPQALEVSGRPLKVEEDNIELRVPIGLPSEALADVKRFALELVAPGDAALADLRDAAMQSYKSSADWLRAAVVSQRNLARSVNPEIDPQRWAAINMQLCYDLRLLGDYDAKADHYRDALEACEAGLAVRPRARFPRDWAALQVNKASSHIRLHYYAETRDAALGELRAAEKGLLLVLEDGPPAPQQQLTARRNLGVVYLRLGELSEGDASSDYFDKGLSDLKGALDALDPDRRPLDWAITQQNICLALYQHGARLGGEAAAQVREAKKRCADAVARLSPDNTAIDWAMTQNNLAAATAILAQMEGDADGLSGAVADFIAAQRVYRRETLPENWAEVELNLGELQCNLGVLKNDPGAFDVSLAHLDSALEVFIDKGNARYRRYAENLASSVRACQANGMEQCTCGG</sequence>
<evidence type="ECO:0000256" key="1">
    <source>
        <dbReference type="SAM" id="Phobius"/>
    </source>
</evidence>
<comment type="caution">
    <text evidence="2">The sequence shown here is derived from an EMBL/GenBank/DDBJ whole genome shotgun (WGS) entry which is preliminary data.</text>
</comment>
<protein>
    <recommendedName>
        <fullName evidence="4">Tetratricopeptide repeat protein</fullName>
    </recommendedName>
</protein>
<gene>
    <name evidence="2" type="ORF">CW354_11655</name>
</gene>
<dbReference type="EMBL" id="PJCH01000007">
    <property type="protein sequence ID" value="PQA87454.1"/>
    <property type="molecule type" value="Genomic_DNA"/>
</dbReference>
<keyword evidence="1" id="KW-0472">Membrane</keyword>
<proteinExistence type="predicted"/>
<dbReference type="RefSeq" id="WP_104830271.1">
    <property type="nucleotide sequence ID" value="NZ_PJCH01000007.1"/>
</dbReference>
<keyword evidence="1" id="KW-0812">Transmembrane</keyword>
<dbReference type="Proteomes" id="UP000239504">
    <property type="component" value="Unassembled WGS sequence"/>
</dbReference>
<evidence type="ECO:0000313" key="2">
    <source>
        <dbReference type="EMBL" id="PQA87454.1"/>
    </source>
</evidence>
<keyword evidence="1" id="KW-1133">Transmembrane helix</keyword>
<evidence type="ECO:0000313" key="3">
    <source>
        <dbReference type="Proteomes" id="UP000239504"/>
    </source>
</evidence>
<evidence type="ECO:0008006" key="4">
    <source>
        <dbReference type="Google" id="ProtNLM"/>
    </source>
</evidence>
<keyword evidence="3" id="KW-1185">Reference proteome</keyword>
<dbReference type="AlphaFoldDB" id="A0A2S7K4M0"/>
<organism evidence="2 3">
    <name type="scientific">Hyphococcus luteus</name>
    <dbReference type="NCBI Taxonomy" id="2058213"/>
    <lineage>
        <taxon>Bacteria</taxon>
        <taxon>Pseudomonadati</taxon>
        <taxon>Pseudomonadota</taxon>
        <taxon>Alphaproteobacteria</taxon>
        <taxon>Parvularculales</taxon>
        <taxon>Parvularculaceae</taxon>
        <taxon>Hyphococcus</taxon>
    </lineage>
</organism>
<accession>A0A2S7K4M0</accession>